<dbReference type="InterPro" id="IPR036412">
    <property type="entry name" value="HAD-like_sf"/>
</dbReference>
<organism evidence="7 8">
    <name type="scientific">Lottia gigantea</name>
    <name type="common">Giant owl limpet</name>
    <dbReference type="NCBI Taxonomy" id="225164"/>
    <lineage>
        <taxon>Eukaryota</taxon>
        <taxon>Metazoa</taxon>
        <taxon>Spiralia</taxon>
        <taxon>Lophotrochozoa</taxon>
        <taxon>Mollusca</taxon>
        <taxon>Gastropoda</taxon>
        <taxon>Patellogastropoda</taxon>
        <taxon>Lottioidea</taxon>
        <taxon>Lottiidae</taxon>
        <taxon>Lottia</taxon>
    </lineage>
</organism>
<comment type="cofactor">
    <cofactor evidence="1">
        <name>Mg(2+)</name>
        <dbReference type="ChEBI" id="CHEBI:18420"/>
    </cofactor>
</comment>
<dbReference type="GeneID" id="20250960"/>
<dbReference type="GO" id="GO:0019700">
    <property type="term" value="P:organic phosphonate catabolic process"/>
    <property type="evidence" value="ECO:0007669"/>
    <property type="project" value="InterPro"/>
</dbReference>
<protein>
    <recommendedName>
        <fullName evidence="9">Phosphonoacetaldehyde hydrolase</fullName>
    </recommendedName>
</protein>
<gene>
    <name evidence="7" type="ORF">LOTGIDRAFT_239110</name>
</gene>
<dbReference type="NCBIfam" id="TIGR01422">
    <property type="entry name" value="phosphonatase"/>
    <property type="match status" value="1"/>
</dbReference>
<dbReference type="FunFam" id="1.10.150.240:FF:000006">
    <property type="entry name" value="Phosphonoacetaldehyde hydrolase"/>
    <property type="match status" value="1"/>
</dbReference>
<dbReference type="GO" id="GO:0006281">
    <property type="term" value="P:DNA repair"/>
    <property type="evidence" value="ECO:0007669"/>
    <property type="project" value="TreeGrafter"/>
</dbReference>
<dbReference type="SFLD" id="SFLDG01129">
    <property type="entry name" value="C1.5:_HAD__Beta-PGM__Phosphata"/>
    <property type="match status" value="1"/>
</dbReference>
<dbReference type="AlphaFoldDB" id="V4ALR9"/>
<evidence type="ECO:0000256" key="5">
    <source>
        <dbReference type="ARBA" id="ARBA00022842"/>
    </source>
</evidence>
<keyword evidence="5" id="KW-0460">Magnesium</keyword>
<dbReference type="GO" id="GO:0005829">
    <property type="term" value="C:cytosol"/>
    <property type="evidence" value="ECO:0007669"/>
    <property type="project" value="TreeGrafter"/>
</dbReference>
<dbReference type="PANTHER" id="PTHR43434">
    <property type="entry name" value="PHOSPHOGLYCOLATE PHOSPHATASE"/>
    <property type="match status" value="1"/>
</dbReference>
<dbReference type="InterPro" id="IPR006323">
    <property type="entry name" value="Phosphonoacetald_hydro"/>
</dbReference>
<dbReference type="GO" id="GO:0046872">
    <property type="term" value="F:metal ion binding"/>
    <property type="evidence" value="ECO:0007669"/>
    <property type="project" value="UniProtKB-KW"/>
</dbReference>
<evidence type="ECO:0000256" key="1">
    <source>
        <dbReference type="ARBA" id="ARBA00001946"/>
    </source>
</evidence>
<dbReference type="HOGENOM" id="CLU_045011_12_0_1"/>
<evidence type="ECO:0000256" key="2">
    <source>
        <dbReference type="ARBA" id="ARBA00011738"/>
    </source>
</evidence>
<proteinExistence type="inferred from homology"/>
<dbReference type="InterPro" id="IPR023198">
    <property type="entry name" value="PGP-like_dom2"/>
</dbReference>
<dbReference type="Gene3D" id="1.10.150.240">
    <property type="entry name" value="Putative phosphatase, domain 2"/>
    <property type="match status" value="1"/>
</dbReference>
<dbReference type="GO" id="GO:0008967">
    <property type="term" value="F:phosphoglycolate phosphatase activity"/>
    <property type="evidence" value="ECO:0007669"/>
    <property type="project" value="TreeGrafter"/>
</dbReference>
<dbReference type="OrthoDB" id="40579at2759"/>
<evidence type="ECO:0000256" key="4">
    <source>
        <dbReference type="ARBA" id="ARBA00022801"/>
    </source>
</evidence>
<dbReference type="Gene3D" id="3.40.50.1000">
    <property type="entry name" value="HAD superfamily/HAD-like"/>
    <property type="match status" value="1"/>
</dbReference>
<name>V4ALR9_LOTGI</name>
<evidence type="ECO:0000256" key="6">
    <source>
        <dbReference type="ARBA" id="ARBA00023270"/>
    </source>
</evidence>
<dbReference type="SFLD" id="SFLDS00003">
    <property type="entry name" value="Haloacid_Dehalogenase"/>
    <property type="match status" value="1"/>
</dbReference>
<dbReference type="OMA" id="GRPAPWM"/>
<keyword evidence="6" id="KW-0704">Schiff base</keyword>
<comment type="subunit">
    <text evidence="2">Homodimer.</text>
</comment>
<reference evidence="7 8" key="1">
    <citation type="journal article" date="2013" name="Nature">
        <title>Insights into bilaterian evolution from three spiralian genomes.</title>
        <authorList>
            <person name="Simakov O."/>
            <person name="Marletaz F."/>
            <person name="Cho S.J."/>
            <person name="Edsinger-Gonzales E."/>
            <person name="Havlak P."/>
            <person name="Hellsten U."/>
            <person name="Kuo D.H."/>
            <person name="Larsson T."/>
            <person name="Lv J."/>
            <person name="Arendt D."/>
            <person name="Savage R."/>
            <person name="Osoegawa K."/>
            <person name="de Jong P."/>
            <person name="Grimwood J."/>
            <person name="Chapman J.A."/>
            <person name="Shapiro H."/>
            <person name="Aerts A."/>
            <person name="Otillar R.P."/>
            <person name="Terry A.Y."/>
            <person name="Boore J.L."/>
            <person name="Grigoriev I.V."/>
            <person name="Lindberg D.R."/>
            <person name="Seaver E.C."/>
            <person name="Weisblat D.A."/>
            <person name="Putnam N.H."/>
            <person name="Rokhsar D.S."/>
        </authorList>
    </citation>
    <scope>NUCLEOTIDE SEQUENCE [LARGE SCALE GENOMIC DNA]</scope>
</reference>
<evidence type="ECO:0000256" key="3">
    <source>
        <dbReference type="ARBA" id="ARBA00022723"/>
    </source>
</evidence>
<sequence length="284" mass="31829">MAVAVKQLRASRSYFGKVQACILDWSGTTADKYVIAPAVVFCRVFQKHKVPITMLEARGPMGLRKDLHIKALTEHEEIRARWHAVHGKYPDQTDVDKLFNDFVPMQLSCIKQYGGLIPGAVNAINRLREDYDCKIGMTTGFLRPMVNILLEEAKKQGFVPDADVAGDEVLHGERPKPYMLYRNLDLLDVHPIQSVVKVDDTVSGVGEAVEAGCWGVGVSRYSNYMNIDSLEHEGQLSVEDIEQRLEYTRKLLVHAGAHYVIDSIAELPDVVDDVNRRLANGEKP</sequence>
<evidence type="ECO:0008006" key="9">
    <source>
        <dbReference type="Google" id="ProtNLM"/>
    </source>
</evidence>
<dbReference type="SUPFAM" id="SSF56784">
    <property type="entry name" value="HAD-like"/>
    <property type="match status" value="1"/>
</dbReference>
<evidence type="ECO:0000313" key="8">
    <source>
        <dbReference type="Proteomes" id="UP000030746"/>
    </source>
</evidence>
<dbReference type="EMBL" id="KB201280">
    <property type="protein sequence ID" value="ESO98067.1"/>
    <property type="molecule type" value="Genomic_DNA"/>
</dbReference>
<accession>V4ALR9</accession>
<dbReference type="STRING" id="225164.V4ALR9"/>
<dbReference type="CTD" id="20250960"/>
<dbReference type="KEGG" id="lgi:LOTGIDRAFT_239110"/>
<dbReference type="InterPro" id="IPR050155">
    <property type="entry name" value="HAD-like_hydrolase_sf"/>
</dbReference>
<dbReference type="PANTHER" id="PTHR43434:SF19">
    <property type="entry name" value="PHOSPHONOACETALDEHYDE HYDROLASE"/>
    <property type="match status" value="1"/>
</dbReference>
<evidence type="ECO:0000313" key="7">
    <source>
        <dbReference type="EMBL" id="ESO98067.1"/>
    </source>
</evidence>
<dbReference type="Proteomes" id="UP000030746">
    <property type="component" value="Unassembled WGS sequence"/>
</dbReference>
<dbReference type="InterPro" id="IPR023214">
    <property type="entry name" value="HAD_sf"/>
</dbReference>
<keyword evidence="3" id="KW-0479">Metal-binding</keyword>
<dbReference type="HAMAP" id="MF_01375">
    <property type="entry name" value="PhnX"/>
    <property type="match status" value="1"/>
</dbReference>
<keyword evidence="4" id="KW-0378">Hydrolase</keyword>
<dbReference type="RefSeq" id="XP_009051233.1">
    <property type="nucleotide sequence ID" value="XM_009052985.1"/>
</dbReference>
<keyword evidence="8" id="KW-1185">Reference proteome</keyword>
<dbReference type="GO" id="GO:0050194">
    <property type="term" value="F:phosphonoacetaldehyde hydrolase activity"/>
    <property type="evidence" value="ECO:0007669"/>
    <property type="project" value="InterPro"/>
</dbReference>